<sequence length="350" mass="39422">MKRYDPRLEYIEACAAKLVELEYSNDVVAHNRNLEDQINTDPDMMDLQPEIQWYMRPYLIDFLIDSHYSMRLQPETLFLAISILDRYCSVRVVFKKHYQLVGCTALWIAAKYEEKKSRIPQLKELCRLCCGAYEEDMFLQMERHVLSTLEWSIGLPTVESFLSPLLAAAQHTTSVVGHVARYLCELSLFHRCFLGYPPSTIATAAHAMAQYMLGHLSSLPSGLTCHQIQCINYFTSFIKTPSASLTKKYSKPAYGQAAIHVQNILTQQAQQQALAMPPTPPPVSMTMLTPPPPLSSGSGASSPYTPESPTNSDHLTPPHTPSSMAMNRAYAKVQAIDPRYAYPHLEMDIA</sequence>
<feature type="compositionally biased region" description="Polar residues" evidence="6">
    <location>
        <begin position="304"/>
        <end position="314"/>
    </location>
</feature>
<comment type="similarity">
    <text evidence="1 5">Belongs to the cyclin family.</text>
</comment>
<organism evidence="9">
    <name type="scientific">Blastobotrys adeninivorans</name>
    <name type="common">Yeast</name>
    <name type="synonym">Arxula adeninivorans</name>
    <dbReference type="NCBI Taxonomy" id="409370"/>
    <lineage>
        <taxon>Eukaryota</taxon>
        <taxon>Fungi</taxon>
        <taxon>Dikarya</taxon>
        <taxon>Ascomycota</taxon>
        <taxon>Saccharomycotina</taxon>
        <taxon>Dipodascomycetes</taxon>
        <taxon>Dipodascales</taxon>
        <taxon>Trichomonascaceae</taxon>
        <taxon>Blastobotrys</taxon>
    </lineage>
</organism>
<evidence type="ECO:0000259" key="8">
    <source>
        <dbReference type="SMART" id="SM01332"/>
    </source>
</evidence>
<reference evidence="9" key="2">
    <citation type="submission" date="2014-06" db="EMBL/GenBank/DDBJ databases">
        <title>The complete genome of Blastobotrys (Arxula) adeninivorans LS3 - a yeast of biotechnological interest.</title>
        <authorList>
            <person name="Kunze G."/>
            <person name="Gaillardin C."/>
            <person name="Czernicka M."/>
            <person name="Durrens P."/>
            <person name="Martin T."/>
            <person name="Boer E."/>
            <person name="Gabaldon T."/>
            <person name="Cruz J."/>
            <person name="Talla E."/>
            <person name="Marck C."/>
            <person name="Goffeau A."/>
            <person name="Barbe V."/>
            <person name="Baret P."/>
            <person name="Baronian K."/>
            <person name="Beier S."/>
            <person name="Bleykasten C."/>
            <person name="Bode R."/>
            <person name="Casaregola S."/>
            <person name="Despons L."/>
            <person name="Fairhead C."/>
            <person name="Giersberg M."/>
            <person name="Gierski P."/>
            <person name="Hahnel U."/>
            <person name="Hartmann A."/>
            <person name="Jankowska D."/>
            <person name="Jubin C."/>
            <person name="Jung P."/>
            <person name="Lafontaine I."/>
            <person name="Leh-Louis V."/>
            <person name="Lemaire M."/>
            <person name="Marcet-Houben M."/>
            <person name="Mascher M."/>
            <person name="Morel G."/>
            <person name="Richard G.-F."/>
            <person name="Riechen J."/>
            <person name="Sacerdot C."/>
            <person name="Sarkar A."/>
            <person name="Savel G."/>
            <person name="Schacherer J."/>
            <person name="Sherman D."/>
            <person name="Straub M.-L."/>
            <person name="Stein N."/>
            <person name="Thierry A."/>
            <person name="Trautwein-Schult A."/>
            <person name="Westhof E."/>
            <person name="Worch S."/>
            <person name="Dujon B."/>
            <person name="Souciet J.-L."/>
            <person name="Wincker P."/>
            <person name="Scholz U."/>
            <person name="Neuveglise N."/>
        </authorList>
    </citation>
    <scope>NUCLEOTIDE SEQUENCE</scope>
    <source>
        <strain evidence="9">LS3</strain>
    </source>
</reference>
<accession>A0A060T344</accession>
<dbReference type="Pfam" id="PF00134">
    <property type="entry name" value="Cyclin_N"/>
    <property type="match status" value="1"/>
</dbReference>
<dbReference type="InterPro" id="IPR036915">
    <property type="entry name" value="Cyclin-like_sf"/>
</dbReference>
<dbReference type="PANTHER" id="PTHR10177">
    <property type="entry name" value="CYCLINS"/>
    <property type="match status" value="1"/>
</dbReference>
<dbReference type="Pfam" id="PF02984">
    <property type="entry name" value="Cyclin_C"/>
    <property type="match status" value="1"/>
</dbReference>
<dbReference type="Gene3D" id="1.10.472.10">
    <property type="entry name" value="Cyclin-like"/>
    <property type="match status" value="2"/>
</dbReference>
<name>A0A060T344_BLAAD</name>
<gene>
    <name evidence="9" type="ORF">GNLVRS02_ARAD1C34320g</name>
</gene>
<evidence type="ECO:0000259" key="7">
    <source>
        <dbReference type="SMART" id="SM00385"/>
    </source>
</evidence>
<proteinExistence type="inferred from homology"/>
<dbReference type="AlphaFoldDB" id="A0A060T344"/>
<dbReference type="EMBL" id="HG937693">
    <property type="protein sequence ID" value="CDP35388.1"/>
    <property type="molecule type" value="Genomic_DNA"/>
</dbReference>
<dbReference type="CDD" id="cd20559">
    <property type="entry name" value="CYCLIN_ScCLN_like"/>
    <property type="match status" value="1"/>
</dbReference>
<dbReference type="InterPro" id="IPR013763">
    <property type="entry name" value="Cyclin-like_dom"/>
</dbReference>
<dbReference type="PROSITE" id="PS00292">
    <property type="entry name" value="CYCLINS"/>
    <property type="match status" value="1"/>
</dbReference>
<dbReference type="SMART" id="SM00385">
    <property type="entry name" value="CYCLIN"/>
    <property type="match status" value="2"/>
</dbReference>
<dbReference type="GO" id="GO:0051301">
    <property type="term" value="P:cell division"/>
    <property type="evidence" value="ECO:0007669"/>
    <property type="project" value="UniProtKB-KW"/>
</dbReference>
<dbReference type="CDD" id="cd20537">
    <property type="entry name" value="CYCLIN_CCNO-like_rpt2"/>
    <property type="match status" value="1"/>
</dbReference>
<dbReference type="GO" id="GO:0044843">
    <property type="term" value="P:cell cycle G1/S phase transition"/>
    <property type="evidence" value="ECO:0007669"/>
    <property type="project" value="UniProtKB-ARBA"/>
</dbReference>
<dbReference type="InterPro" id="IPR004367">
    <property type="entry name" value="Cyclin_C-dom"/>
</dbReference>
<keyword evidence="3 5" id="KW-0195">Cyclin</keyword>
<protein>
    <submittedName>
        <fullName evidence="9">ARAD1C34320p</fullName>
    </submittedName>
</protein>
<reference evidence="9" key="1">
    <citation type="submission" date="2014-02" db="EMBL/GenBank/DDBJ databases">
        <authorList>
            <person name="Genoscope - CEA"/>
        </authorList>
    </citation>
    <scope>NUCLEOTIDE SEQUENCE</scope>
    <source>
        <strain evidence="9">LS3</strain>
    </source>
</reference>
<feature type="domain" description="Cyclin-like" evidence="7">
    <location>
        <begin position="61"/>
        <end position="147"/>
    </location>
</feature>
<dbReference type="PhylomeDB" id="A0A060T344"/>
<evidence type="ECO:0000256" key="1">
    <source>
        <dbReference type="ARBA" id="ARBA00008742"/>
    </source>
</evidence>
<feature type="domain" description="Cyclin C-terminal" evidence="8">
    <location>
        <begin position="156"/>
        <end position="263"/>
    </location>
</feature>
<keyword evidence="2" id="KW-0132">Cell division</keyword>
<dbReference type="SMART" id="SM01332">
    <property type="entry name" value="Cyclin_C"/>
    <property type="match status" value="1"/>
</dbReference>
<dbReference type="SUPFAM" id="SSF47954">
    <property type="entry name" value="Cyclin-like"/>
    <property type="match status" value="2"/>
</dbReference>
<evidence type="ECO:0000256" key="5">
    <source>
        <dbReference type="RuleBase" id="RU000383"/>
    </source>
</evidence>
<evidence type="ECO:0000256" key="2">
    <source>
        <dbReference type="ARBA" id="ARBA00022618"/>
    </source>
</evidence>
<evidence type="ECO:0000256" key="3">
    <source>
        <dbReference type="ARBA" id="ARBA00023127"/>
    </source>
</evidence>
<dbReference type="InterPro" id="IPR006671">
    <property type="entry name" value="Cyclin_N"/>
</dbReference>
<dbReference type="InterPro" id="IPR048258">
    <property type="entry name" value="Cyclins_cyclin-box"/>
</dbReference>
<evidence type="ECO:0000256" key="4">
    <source>
        <dbReference type="ARBA" id="ARBA00023306"/>
    </source>
</evidence>
<dbReference type="GO" id="GO:0016538">
    <property type="term" value="F:cyclin-dependent protein serine/threonine kinase regulator activity"/>
    <property type="evidence" value="ECO:0007669"/>
    <property type="project" value="UniProtKB-ARBA"/>
</dbReference>
<dbReference type="FunFam" id="1.10.472.10:FF:000010">
    <property type="entry name" value="G1/S-specific cyclin Cln1"/>
    <property type="match status" value="1"/>
</dbReference>
<feature type="region of interest" description="Disordered" evidence="6">
    <location>
        <begin position="274"/>
        <end position="323"/>
    </location>
</feature>
<keyword evidence="4" id="KW-0131">Cell cycle</keyword>
<dbReference type="InterPro" id="IPR039361">
    <property type="entry name" value="Cyclin"/>
</dbReference>
<dbReference type="GO" id="GO:0051726">
    <property type="term" value="P:regulation of cell cycle"/>
    <property type="evidence" value="ECO:0007669"/>
    <property type="project" value="UniProtKB-ARBA"/>
</dbReference>
<feature type="domain" description="Cyclin-like" evidence="7">
    <location>
        <begin position="160"/>
        <end position="263"/>
    </location>
</feature>
<evidence type="ECO:0000256" key="6">
    <source>
        <dbReference type="SAM" id="MobiDB-lite"/>
    </source>
</evidence>
<feature type="compositionally biased region" description="Pro residues" evidence="6">
    <location>
        <begin position="277"/>
        <end position="294"/>
    </location>
</feature>
<evidence type="ECO:0000313" key="9">
    <source>
        <dbReference type="EMBL" id="CDP35388.1"/>
    </source>
</evidence>